<dbReference type="Pfam" id="PF21347">
    <property type="entry name" value="DUF3108_like"/>
    <property type="match status" value="1"/>
</dbReference>
<reference evidence="3" key="1">
    <citation type="submission" date="2022-12" db="EMBL/GenBank/DDBJ databases">
        <title>Phocaeicola acetigenes sp. nov., isolated feces from a healthy human.</title>
        <authorList>
            <person name="Do H."/>
            <person name="Ha Y.B."/>
            <person name="Kim J.-S."/>
            <person name="Suh M.K."/>
            <person name="Kim H.S."/>
            <person name="Lee J.-S."/>
        </authorList>
    </citation>
    <scope>NUCLEOTIDE SEQUENCE</scope>
    <source>
        <strain evidence="3">KGMB11183</strain>
    </source>
</reference>
<dbReference type="Proteomes" id="UP001141933">
    <property type="component" value="Unassembled WGS sequence"/>
</dbReference>
<feature type="chain" id="PRO_5045801314" description="DUF3108 domain-containing protein" evidence="1">
    <location>
        <begin position="20"/>
        <end position="236"/>
    </location>
</feature>
<protein>
    <recommendedName>
        <fullName evidence="2">DUF3108 domain-containing protein</fullName>
    </recommendedName>
</protein>
<accession>A0ABT4PFM6</accession>
<dbReference type="RefSeq" id="WP_269876912.1">
    <property type="nucleotide sequence ID" value="NZ_JAPZVM010000002.1"/>
</dbReference>
<sequence>MRKLMFTVLGLLMVHSMQAQYFCTKQGTELHYVSYDEAGQSISNGTVTVTKAEENGNAAKATYYMKLVANKAKNNTSYTLYDWSYDGQNTVCKQDLMYGPYVEADLDPEKYDEKAHALFEEKLKFKGDNSFVIKDGAEGGESIPERSYSLISNMLKNEVTISGAAYMGKDSIGTTAGRFECIKISYLKRTKILVKSETERITEWYAKGVGLVKSESHDMKGKPNGKTLLVKIVRKD</sequence>
<evidence type="ECO:0000256" key="1">
    <source>
        <dbReference type="SAM" id="SignalP"/>
    </source>
</evidence>
<feature type="domain" description="DUF3108" evidence="2">
    <location>
        <begin position="25"/>
        <end position="229"/>
    </location>
</feature>
<feature type="signal peptide" evidence="1">
    <location>
        <begin position="1"/>
        <end position="19"/>
    </location>
</feature>
<dbReference type="Gene3D" id="2.40.360.20">
    <property type="match status" value="1"/>
</dbReference>
<dbReference type="InterPro" id="IPR049279">
    <property type="entry name" value="DUF3108-like"/>
</dbReference>
<keyword evidence="4" id="KW-1185">Reference proteome</keyword>
<keyword evidence="1" id="KW-0732">Signal</keyword>
<comment type="caution">
    <text evidence="3">The sequence shown here is derived from an EMBL/GenBank/DDBJ whole genome shotgun (WGS) entry which is preliminary data.</text>
</comment>
<organism evidence="3 4">
    <name type="scientific">Phocaeicola acetigenes</name>
    <dbReference type="NCBI Taxonomy" id="3016083"/>
    <lineage>
        <taxon>Bacteria</taxon>
        <taxon>Pseudomonadati</taxon>
        <taxon>Bacteroidota</taxon>
        <taxon>Bacteroidia</taxon>
        <taxon>Bacteroidales</taxon>
        <taxon>Bacteroidaceae</taxon>
        <taxon>Phocaeicola</taxon>
    </lineage>
</organism>
<evidence type="ECO:0000313" key="3">
    <source>
        <dbReference type="EMBL" id="MCZ8371849.1"/>
    </source>
</evidence>
<proteinExistence type="predicted"/>
<evidence type="ECO:0000259" key="2">
    <source>
        <dbReference type="Pfam" id="PF21347"/>
    </source>
</evidence>
<name>A0ABT4PFM6_9BACT</name>
<dbReference type="EMBL" id="JAPZVM010000002">
    <property type="protein sequence ID" value="MCZ8371849.1"/>
    <property type="molecule type" value="Genomic_DNA"/>
</dbReference>
<gene>
    <name evidence="3" type="ORF">O6P32_03895</name>
</gene>
<evidence type="ECO:0000313" key="4">
    <source>
        <dbReference type="Proteomes" id="UP001141933"/>
    </source>
</evidence>